<protein>
    <submittedName>
        <fullName evidence="1">Putative SAM-dependent methyltransferase</fullName>
    </submittedName>
</protein>
<dbReference type="AlphaFoldDB" id="A0A1M6X764"/>
<evidence type="ECO:0000313" key="1">
    <source>
        <dbReference type="EMBL" id="SHL01768.1"/>
    </source>
</evidence>
<name>A0A1M6X764_9BACL</name>
<dbReference type="GO" id="GO:0008990">
    <property type="term" value="F:rRNA (guanine-N2-)-methyltransferase activity"/>
    <property type="evidence" value="ECO:0007669"/>
    <property type="project" value="InterPro"/>
</dbReference>
<dbReference type="Pfam" id="PF04445">
    <property type="entry name" value="SAM_MT"/>
    <property type="match status" value="1"/>
</dbReference>
<evidence type="ECO:0000313" key="2">
    <source>
        <dbReference type="Proteomes" id="UP000184016"/>
    </source>
</evidence>
<dbReference type="InterPro" id="IPR029063">
    <property type="entry name" value="SAM-dependent_MTases_sf"/>
</dbReference>
<keyword evidence="2" id="KW-1185">Reference proteome</keyword>
<dbReference type="PANTHER" id="PTHR36112:SF1">
    <property type="entry name" value="RIBOSOMAL RNA SMALL SUBUNIT METHYLTRANSFERASE J"/>
    <property type="match status" value="1"/>
</dbReference>
<gene>
    <name evidence="1" type="ORF">SAMN05443507_13217</name>
</gene>
<dbReference type="InterPro" id="IPR007536">
    <property type="entry name" value="16SrRNA_methylTrfase_J"/>
</dbReference>
<organism evidence="1 2">
    <name type="scientific">Alicyclobacillus tolerans</name>
    <dbReference type="NCBI Taxonomy" id="90970"/>
    <lineage>
        <taxon>Bacteria</taxon>
        <taxon>Bacillati</taxon>
        <taxon>Bacillota</taxon>
        <taxon>Bacilli</taxon>
        <taxon>Bacillales</taxon>
        <taxon>Alicyclobacillaceae</taxon>
        <taxon>Alicyclobacillus</taxon>
    </lineage>
</organism>
<proteinExistence type="predicted"/>
<dbReference type="PANTHER" id="PTHR36112">
    <property type="entry name" value="RIBOSOMAL RNA SMALL SUBUNIT METHYLTRANSFERASE J"/>
    <property type="match status" value="1"/>
</dbReference>
<keyword evidence="1" id="KW-0808">Transferase</keyword>
<dbReference type="CDD" id="cd02440">
    <property type="entry name" value="AdoMet_MTases"/>
    <property type="match status" value="1"/>
</dbReference>
<dbReference type="STRING" id="1830138.SAMN05443507_13217"/>
<reference evidence="2" key="1">
    <citation type="submission" date="2016-11" db="EMBL/GenBank/DDBJ databases">
        <authorList>
            <person name="Varghese N."/>
            <person name="Submissions S."/>
        </authorList>
    </citation>
    <scope>NUCLEOTIDE SEQUENCE [LARGE SCALE GENOMIC DNA]</scope>
    <source>
        <strain evidence="2">USBA-503</strain>
    </source>
</reference>
<sequence>MSEMEIDGYKKWVCVTPVRQEENCHAIQYAQRLAKFFDAKWVTRDSRSIAKIFSDTGAEVIVVAADWPVFYHRDQTENGLQYHPGMSTLRLQTLLQGGTDRLLQAAQIRPSDWVLDATCGLASDAVVLSYAVGRQGKVTALEKSPVIYRMLQHAQTEGLEHLPQQISTWLSRIDLLHQDALQFLRQSSHQQYDVIYIDPMFQEPIMNSPGIAALRPFAYKEPLDEILFAEACRVTRQRVVIKARAHDSIWRRLPIQPDKLSGRVRYGIWEREGT</sequence>
<accession>A0A1M6X764</accession>
<dbReference type="SUPFAM" id="SSF53335">
    <property type="entry name" value="S-adenosyl-L-methionine-dependent methyltransferases"/>
    <property type="match status" value="1"/>
</dbReference>
<dbReference type="EMBL" id="FRAF01000032">
    <property type="protein sequence ID" value="SHL01768.1"/>
    <property type="molecule type" value="Genomic_DNA"/>
</dbReference>
<keyword evidence="1" id="KW-0489">Methyltransferase</keyword>
<dbReference type="Proteomes" id="UP000184016">
    <property type="component" value="Unassembled WGS sequence"/>
</dbReference>
<dbReference type="Gene3D" id="3.40.50.150">
    <property type="entry name" value="Vaccinia Virus protein VP39"/>
    <property type="match status" value="1"/>
</dbReference>